<dbReference type="PANTHER" id="PTHR24060">
    <property type="entry name" value="METABOTROPIC GLUTAMATE RECEPTOR"/>
    <property type="match status" value="1"/>
</dbReference>
<feature type="transmembrane region" description="Helical" evidence="7">
    <location>
        <begin position="810"/>
        <end position="831"/>
    </location>
</feature>
<keyword evidence="5" id="KW-0325">Glycoprotein</keyword>
<comment type="subcellular location">
    <subcellularLocation>
        <location evidence="1">Membrane</location>
        <topology evidence="1">Multi-pass membrane protein</topology>
    </subcellularLocation>
</comment>
<dbReference type="SUPFAM" id="SSF53822">
    <property type="entry name" value="Periplasmic binding protein-like I"/>
    <property type="match status" value="1"/>
</dbReference>
<dbReference type="GO" id="GO:0016020">
    <property type="term" value="C:membrane"/>
    <property type="evidence" value="ECO:0007669"/>
    <property type="project" value="UniProtKB-SubCell"/>
</dbReference>
<organism evidence="9 10">
    <name type="scientific">Rhipicephalus sanguineus</name>
    <name type="common">Brown dog tick</name>
    <name type="synonym">Ixodes sanguineus</name>
    <dbReference type="NCBI Taxonomy" id="34632"/>
    <lineage>
        <taxon>Eukaryota</taxon>
        <taxon>Metazoa</taxon>
        <taxon>Ecdysozoa</taxon>
        <taxon>Arthropoda</taxon>
        <taxon>Chelicerata</taxon>
        <taxon>Arachnida</taxon>
        <taxon>Acari</taxon>
        <taxon>Parasitiformes</taxon>
        <taxon>Ixodida</taxon>
        <taxon>Ixodoidea</taxon>
        <taxon>Ixodidae</taxon>
        <taxon>Rhipicephalinae</taxon>
        <taxon>Rhipicephalus</taxon>
        <taxon>Rhipicephalus</taxon>
    </lineage>
</organism>
<dbReference type="InterPro" id="IPR028082">
    <property type="entry name" value="Peripla_BP_I"/>
</dbReference>
<gene>
    <name evidence="9" type="ORF">HPB52_016248</name>
</gene>
<dbReference type="InterPro" id="IPR017978">
    <property type="entry name" value="GPCR_3_C"/>
</dbReference>
<feature type="domain" description="G-protein coupled receptors family 3 profile" evidence="8">
    <location>
        <begin position="702"/>
        <end position="931"/>
    </location>
</feature>
<evidence type="ECO:0000313" key="9">
    <source>
        <dbReference type="EMBL" id="KAH7947853.1"/>
    </source>
</evidence>
<protein>
    <recommendedName>
        <fullName evidence="8">G-protein coupled receptors family 3 profile domain-containing protein</fullName>
    </recommendedName>
</protein>
<feature type="transmembrane region" description="Helical" evidence="7">
    <location>
        <begin position="874"/>
        <end position="899"/>
    </location>
</feature>
<evidence type="ECO:0000256" key="3">
    <source>
        <dbReference type="ARBA" id="ARBA00022989"/>
    </source>
</evidence>
<feature type="transmembrane region" description="Helical" evidence="7">
    <location>
        <begin position="772"/>
        <end position="789"/>
    </location>
</feature>
<dbReference type="EMBL" id="JABSTV010001252">
    <property type="protein sequence ID" value="KAH7947853.1"/>
    <property type="molecule type" value="Genomic_DNA"/>
</dbReference>
<keyword evidence="4 7" id="KW-0472">Membrane</keyword>
<dbReference type="InterPro" id="IPR050726">
    <property type="entry name" value="mGluR"/>
</dbReference>
<dbReference type="Pfam" id="PF00003">
    <property type="entry name" value="7tm_3"/>
    <property type="match status" value="1"/>
</dbReference>
<keyword evidence="2 7" id="KW-0812">Transmembrane</keyword>
<reference evidence="9" key="1">
    <citation type="journal article" date="2020" name="Cell">
        <title>Large-Scale Comparative Analyses of Tick Genomes Elucidate Their Genetic Diversity and Vector Capacities.</title>
        <authorList>
            <consortium name="Tick Genome and Microbiome Consortium (TIGMIC)"/>
            <person name="Jia N."/>
            <person name="Wang J."/>
            <person name="Shi W."/>
            <person name="Du L."/>
            <person name="Sun Y."/>
            <person name="Zhan W."/>
            <person name="Jiang J.F."/>
            <person name="Wang Q."/>
            <person name="Zhang B."/>
            <person name="Ji P."/>
            <person name="Bell-Sakyi L."/>
            <person name="Cui X.M."/>
            <person name="Yuan T.T."/>
            <person name="Jiang B.G."/>
            <person name="Yang W.F."/>
            <person name="Lam T.T."/>
            <person name="Chang Q.C."/>
            <person name="Ding S.J."/>
            <person name="Wang X.J."/>
            <person name="Zhu J.G."/>
            <person name="Ruan X.D."/>
            <person name="Zhao L."/>
            <person name="Wei J.T."/>
            <person name="Ye R.Z."/>
            <person name="Que T.C."/>
            <person name="Du C.H."/>
            <person name="Zhou Y.H."/>
            <person name="Cheng J.X."/>
            <person name="Dai P.F."/>
            <person name="Guo W.B."/>
            <person name="Han X.H."/>
            <person name="Huang E.J."/>
            <person name="Li L.F."/>
            <person name="Wei W."/>
            <person name="Gao Y.C."/>
            <person name="Liu J.Z."/>
            <person name="Shao H.Z."/>
            <person name="Wang X."/>
            <person name="Wang C.C."/>
            <person name="Yang T.C."/>
            <person name="Huo Q.B."/>
            <person name="Li W."/>
            <person name="Chen H.Y."/>
            <person name="Chen S.E."/>
            <person name="Zhou L.G."/>
            <person name="Ni X.B."/>
            <person name="Tian J.H."/>
            <person name="Sheng Y."/>
            <person name="Liu T."/>
            <person name="Pan Y.S."/>
            <person name="Xia L.Y."/>
            <person name="Li J."/>
            <person name="Zhao F."/>
            <person name="Cao W.C."/>
        </authorList>
    </citation>
    <scope>NUCLEOTIDE SEQUENCE</scope>
    <source>
        <strain evidence="9">Rsan-2018</strain>
    </source>
</reference>
<evidence type="ECO:0000256" key="4">
    <source>
        <dbReference type="ARBA" id="ARBA00023136"/>
    </source>
</evidence>
<feature type="transmembrane region" description="Helical" evidence="7">
    <location>
        <begin position="843"/>
        <end position="862"/>
    </location>
</feature>
<proteinExistence type="predicted"/>
<name>A0A9D4PMQ5_RHISA</name>
<feature type="compositionally biased region" description="Basic and acidic residues" evidence="6">
    <location>
        <begin position="39"/>
        <end position="64"/>
    </location>
</feature>
<dbReference type="AlphaFoldDB" id="A0A9D4PMQ5"/>
<comment type="caution">
    <text evidence="9">The sequence shown here is derived from an EMBL/GenBank/DDBJ whole genome shotgun (WGS) entry which is preliminary data.</text>
</comment>
<feature type="transmembrane region" description="Helical" evidence="7">
    <location>
        <begin position="905"/>
        <end position="928"/>
    </location>
</feature>
<feature type="compositionally biased region" description="Polar residues" evidence="6">
    <location>
        <begin position="1"/>
        <end position="17"/>
    </location>
</feature>
<feature type="region of interest" description="Disordered" evidence="6">
    <location>
        <begin position="1"/>
        <end position="68"/>
    </location>
</feature>
<keyword evidence="10" id="KW-1185">Reference proteome</keyword>
<evidence type="ECO:0000259" key="8">
    <source>
        <dbReference type="PROSITE" id="PS50259"/>
    </source>
</evidence>
<evidence type="ECO:0000256" key="5">
    <source>
        <dbReference type="ARBA" id="ARBA00023180"/>
    </source>
</evidence>
<feature type="compositionally biased region" description="Low complexity" evidence="6">
    <location>
        <begin position="633"/>
        <end position="642"/>
    </location>
</feature>
<feature type="region of interest" description="Disordered" evidence="6">
    <location>
        <begin position="617"/>
        <end position="670"/>
    </location>
</feature>
<accession>A0A9D4PMQ5</accession>
<evidence type="ECO:0000256" key="2">
    <source>
        <dbReference type="ARBA" id="ARBA00022692"/>
    </source>
</evidence>
<dbReference type="InterPro" id="IPR001828">
    <property type="entry name" value="ANF_lig-bd_rcpt"/>
</dbReference>
<sequence length="1007" mass="108821">MAQSSFFASGKTKQQASEHIPRQVVFQRRPKSICADQPDLDRRQLEMVPADSRDYAGPRGEPAREPSPFRLRSAVSVSRTTTQTAPVWSRLAVTAGNLLFLAEPHLPCLAPAHRMVTRQELVALRANSPKVEPAMPMAILKSTWATRAQRLSAVGLLLSLPMWLQWFGSQQETAPATPPAGSAGDGACSSLDPRRVRLALAGVWAAQQANFRKAPSDFNLGVYLYDTCGRDDVALRQSVRVIHQAGHVRSMACPTTRVPPVFGAILQGDVEAVETAAKTLASFSIPAVAARDVPAESVRRLRNLYSTAPAATSLARALASTLRRLGWSYVAVMSTAEDRPRELSRAFLRVARDMAIDIMSADAPTGFSYQQVQEALGSTKQLVESGCRAAALFVTPAEAKAFLVSYEPDPDAAFSWVLVTPGDVTASLAGLLAPHKLRRLRHVLFAAPDDTQRPAEYGDYLRDLMDRDGSAPLLQELRKTYSRNDVVQRWDDEMSDSADAVAVIRAVWAMGAALRAVQRVQCGRGTDCLFGGRQGLSASVLEALDSLNFNMAGAGVASLSDTPLKFSHERHVATLKYAVKAVSTSGEVLQISVYTDDTGLEVDDVLVPTRGPVIRGSAVEAGKTSVKPSTRQRSSNLRSSNLEIHNEGEPQPLGDDTTSSPSLSQTASDEDYGALADKTSTAPGAVRLAKPKLYTIWIAKPWTLAVVIMSGLGILLSAYVAVFLLMKLCEGVVRKGHQLTSLLLLLSVVSLFLSALLFTFRPKPRLCAVQQLAHHTSYAFAFGALLLKGMHLNAMQSAGLGGRASGLNQLLTICFLVAVQMALEAQAWMLSPPRWCKLNQTRFLLHQAYPCVVLALAVLMAFRTRNCSYHRRDARSLLCTSLLAVPILAAGHTAFLLLGPGEHQIAALSFALIATGFLILVGIFAPYLRALHKRGGYGHKPLSYSDSSASAFTTFQHHHKDSGSAIPECCYVRGGRAVTIVQQSNRNGGGPSHHVRNPLYIPGSAYP</sequence>
<dbReference type="Gene3D" id="3.40.50.2300">
    <property type="match status" value="2"/>
</dbReference>
<keyword evidence="3 7" id="KW-1133">Transmembrane helix</keyword>
<dbReference type="VEuPathDB" id="VectorBase:RSAN_045694"/>
<evidence type="ECO:0000256" key="1">
    <source>
        <dbReference type="ARBA" id="ARBA00004141"/>
    </source>
</evidence>
<feature type="transmembrane region" description="Helical" evidence="7">
    <location>
        <begin position="702"/>
        <end position="726"/>
    </location>
</feature>
<dbReference type="GO" id="GO:0004930">
    <property type="term" value="F:G protein-coupled receptor activity"/>
    <property type="evidence" value="ECO:0007669"/>
    <property type="project" value="InterPro"/>
</dbReference>
<dbReference type="PROSITE" id="PS50259">
    <property type="entry name" value="G_PROTEIN_RECEP_F3_4"/>
    <property type="match status" value="1"/>
</dbReference>
<feature type="compositionally biased region" description="Polar residues" evidence="6">
    <location>
        <begin position="656"/>
        <end position="667"/>
    </location>
</feature>
<dbReference type="Proteomes" id="UP000821837">
    <property type="component" value="Chromosome 6"/>
</dbReference>
<dbReference type="Pfam" id="PF01094">
    <property type="entry name" value="ANF_receptor"/>
    <property type="match status" value="1"/>
</dbReference>
<evidence type="ECO:0000313" key="10">
    <source>
        <dbReference type="Proteomes" id="UP000821837"/>
    </source>
</evidence>
<reference evidence="9" key="2">
    <citation type="submission" date="2021-09" db="EMBL/GenBank/DDBJ databases">
        <authorList>
            <person name="Jia N."/>
            <person name="Wang J."/>
            <person name="Shi W."/>
            <person name="Du L."/>
            <person name="Sun Y."/>
            <person name="Zhan W."/>
            <person name="Jiang J."/>
            <person name="Wang Q."/>
            <person name="Zhang B."/>
            <person name="Ji P."/>
            <person name="Sakyi L.B."/>
            <person name="Cui X."/>
            <person name="Yuan T."/>
            <person name="Jiang B."/>
            <person name="Yang W."/>
            <person name="Lam T.T.-Y."/>
            <person name="Chang Q."/>
            <person name="Ding S."/>
            <person name="Wang X."/>
            <person name="Zhu J."/>
            <person name="Ruan X."/>
            <person name="Zhao L."/>
            <person name="Wei J."/>
            <person name="Que T."/>
            <person name="Du C."/>
            <person name="Cheng J."/>
            <person name="Dai P."/>
            <person name="Han X."/>
            <person name="Huang E."/>
            <person name="Gao Y."/>
            <person name="Liu J."/>
            <person name="Shao H."/>
            <person name="Ye R."/>
            <person name="Li L."/>
            <person name="Wei W."/>
            <person name="Wang X."/>
            <person name="Wang C."/>
            <person name="Huo Q."/>
            <person name="Li W."/>
            <person name="Guo W."/>
            <person name="Chen H."/>
            <person name="Chen S."/>
            <person name="Zhou L."/>
            <person name="Zhou L."/>
            <person name="Ni X."/>
            <person name="Tian J."/>
            <person name="Zhou Y."/>
            <person name="Sheng Y."/>
            <person name="Liu T."/>
            <person name="Pan Y."/>
            <person name="Xia L."/>
            <person name="Li J."/>
            <person name="Zhao F."/>
            <person name="Cao W."/>
        </authorList>
    </citation>
    <scope>NUCLEOTIDE SEQUENCE</scope>
    <source>
        <strain evidence="9">Rsan-2018</strain>
        <tissue evidence="9">Larvae</tissue>
    </source>
</reference>
<feature type="transmembrane region" description="Helical" evidence="7">
    <location>
        <begin position="738"/>
        <end position="760"/>
    </location>
</feature>
<evidence type="ECO:0000256" key="6">
    <source>
        <dbReference type="SAM" id="MobiDB-lite"/>
    </source>
</evidence>
<evidence type="ECO:0000256" key="7">
    <source>
        <dbReference type="SAM" id="Phobius"/>
    </source>
</evidence>